<reference evidence="1 2" key="1">
    <citation type="submission" date="2020-08" db="EMBL/GenBank/DDBJ databases">
        <title>Genomic Encyclopedia of Type Strains, Phase IV (KMG-IV): sequencing the most valuable type-strain genomes for metagenomic binning, comparative biology and taxonomic classification.</title>
        <authorList>
            <person name="Goeker M."/>
        </authorList>
    </citation>
    <scope>NUCLEOTIDE SEQUENCE [LARGE SCALE GENOMIC DNA]</scope>
    <source>
        <strain evidence="1 2">DSM 26189</strain>
    </source>
</reference>
<proteinExistence type="predicted"/>
<accession>A0A7W6FN28</accession>
<organism evidence="1 2">
    <name type="scientific">Sphingobium jiangsuense</name>
    <dbReference type="NCBI Taxonomy" id="870476"/>
    <lineage>
        <taxon>Bacteria</taxon>
        <taxon>Pseudomonadati</taxon>
        <taxon>Pseudomonadota</taxon>
        <taxon>Alphaproteobacteria</taxon>
        <taxon>Sphingomonadales</taxon>
        <taxon>Sphingomonadaceae</taxon>
        <taxon>Sphingobium</taxon>
    </lineage>
</organism>
<gene>
    <name evidence="1" type="ORF">GGR43_000052</name>
</gene>
<dbReference type="Proteomes" id="UP000571950">
    <property type="component" value="Unassembled WGS sequence"/>
</dbReference>
<dbReference type="EMBL" id="JACIDT010000001">
    <property type="protein sequence ID" value="MBB3924358.1"/>
    <property type="molecule type" value="Genomic_DNA"/>
</dbReference>
<name>A0A7W6FN28_9SPHN</name>
<dbReference type="AlphaFoldDB" id="A0A7W6FN28"/>
<sequence>MDLGFSLSPCGWAPFERVSFADIKAAADQRRLGNASGWFAEGLPVGKDRQQAVDWVHILACAIAPGHCGPVDAAPLGGSFNPAVARQLMVGDRVKAALTPRL</sequence>
<dbReference type="RefSeq" id="WP_188069943.1">
    <property type="nucleotide sequence ID" value="NZ_BSPS01000067.1"/>
</dbReference>
<keyword evidence="2" id="KW-1185">Reference proteome</keyword>
<evidence type="ECO:0000313" key="2">
    <source>
        <dbReference type="Proteomes" id="UP000571950"/>
    </source>
</evidence>
<comment type="caution">
    <text evidence="1">The sequence shown here is derived from an EMBL/GenBank/DDBJ whole genome shotgun (WGS) entry which is preliminary data.</text>
</comment>
<evidence type="ECO:0000313" key="1">
    <source>
        <dbReference type="EMBL" id="MBB3924358.1"/>
    </source>
</evidence>
<protein>
    <submittedName>
        <fullName evidence="1">Uncharacterized protein</fullName>
    </submittedName>
</protein>